<dbReference type="Proteomes" id="UP001165306">
    <property type="component" value="Unassembled WGS sequence"/>
</dbReference>
<comment type="similarity">
    <text evidence="1">Belongs to the vitamin uptake transporter (VUT/ECF) (TC 2.A.88) family. Q precursor transporter subfamily.</text>
</comment>
<name>A0AA42BBX9_9BACT</name>
<sequence length="246" mass="26639">MSRGPLRSRHVDERVTLPGSGPAPGYSRWFVAVAALFVTALITSNIVAVKIVDIGGLVVPAGTVTVFPLSYIFGDILTEVYGYRRARLIIWLGFACNLLAVIAITVTQYLPPAAFWDGQAAYERILGYTPRLLAASFLAYLVGEFANAAVLSRMKLLTQGRWLWTRTIGSTLVGQGLDSLVFVTVAFIGTIAGADLLRTIVTAWLVKSAYEALATPLTYAVVNALKRAEGVDTYDYGVSLSPFRLE</sequence>
<dbReference type="HAMAP" id="MF_02088">
    <property type="entry name" value="Q_prec_transport"/>
    <property type="match status" value="1"/>
</dbReference>
<evidence type="ECO:0000313" key="2">
    <source>
        <dbReference type="EMBL" id="MCM8750300.1"/>
    </source>
</evidence>
<evidence type="ECO:0000313" key="3">
    <source>
        <dbReference type="Proteomes" id="UP001165306"/>
    </source>
</evidence>
<keyword evidence="1" id="KW-0472">Membrane</keyword>
<reference evidence="2" key="1">
    <citation type="submission" date="2022-06" db="EMBL/GenBank/DDBJ databases">
        <title>CFH 74404 Thermomicrobiaceae sp.</title>
        <authorList>
            <person name="Ming H."/>
            <person name="Li W.-J."/>
            <person name="Zhao Z."/>
        </authorList>
    </citation>
    <scope>NUCLEOTIDE SEQUENCE</scope>
    <source>
        <strain evidence="2">CFH 74404</strain>
    </source>
</reference>
<dbReference type="InterPro" id="IPR003744">
    <property type="entry name" value="YhhQ"/>
</dbReference>
<feature type="transmembrane region" description="Helical" evidence="1">
    <location>
        <begin position="54"/>
        <end position="76"/>
    </location>
</feature>
<dbReference type="PANTHER" id="PTHR34300">
    <property type="entry name" value="QUEUOSINE PRECURSOR TRANSPORTER-RELATED"/>
    <property type="match status" value="1"/>
</dbReference>
<dbReference type="GO" id="GO:0005886">
    <property type="term" value="C:plasma membrane"/>
    <property type="evidence" value="ECO:0007669"/>
    <property type="project" value="UniProtKB-SubCell"/>
</dbReference>
<gene>
    <name evidence="2" type="ORF">NET02_14195</name>
</gene>
<comment type="caution">
    <text evidence="2">The sequence shown here is derived from an EMBL/GenBank/DDBJ whole genome shotgun (WGS) entry which is preliminary data.</text>
</comment>
<protein>
    <recommendedName>
        <fullName evidence="1">Probable queuosine precursor transporter</fullName>
        <shortName evidence="1">Q precursor transporter</shortName>
    </recommendedName>
</protein>
<keyword evidence="1" id="KW-1003">Cell membrane</keyword>
<feature type="transmembrane region" description="Helical" evidence="1">
    <location>
        <begin position="29"/>
        <end position="48"/>
    </location>
</feature>
<dbReference type="GO" id="GO:0022857">
    <property type="term" value="F:transmembrane transporter activity"/>
    <property type="evidence" value="ECO:0007669"/>
    <property type="project" value="UniProtKB-UniRule"/>
</dbReference>
<keyword evidence="3" id="KW-1185">Reference proteome</keyword>
<comment type="subcellular location">
    <subcellularLocation>
        <location evidence="1">Cell membrane</location>
        <topology evidence="1">Multi-pass membrane protein</topology>
    </subcellularLocation>
</comment>
<dbReference type="PANTHER" id="PTHR34300:SF2">
    <property type="entry name" value="QUEUOSINE PRECURSOR TRANSPORTER-RELATED"/>
    <property type="match status" value="1"/>
</dbReference>
<keyword evidence="1" id="KW-0812">Transmembrane</keyword>
<comment type="function">
    <text evidence="1">Involved in the import of queuosine (Q) precursors, required for Q precursor salvage.</text>
</comment>
<dbReference type="Pfam" id="PF02592">
    <property type="entry name" value="Vut_1"/>
    <property type="match status" value="1"/>
</dbReference>
<dbReference type="NCBIfam" id="TIGR00697">
    <property type="entry name" value="queuosine precursor transporter"/>
    <property type="match status" value="1"/>
</dbReference>
<dbReference type="EMBL" id="JAMSLR010000013">
    <property type="protein sequence ID" value="MCM8750300.1"/>
    <property type="molecule type" value="Genomic_DNA"/>
</dbReference>
<evidence type="ECO:0000256" key="1">
    <source>
        <dbReference type="HAMAP-Rule" id="MF_02088"/>
    </source>
</evidence>
<organism evidence="2 3">
    <name type="scientific">Thermalbibacter longus</name>
    <dbReference type="NCBI Taxonomy" id="2951981"/>
    <lineage>
        <taxon>Bacteria</taxon>
        <taxon>Pseudomonadati</taxon>
        <taxon>Thermomicrobiota</taxon>
        <taxon>Thermomicrobia</taxon>
        <taxon>Thermomicrobiales</taxon>
        <taxon>Thermomicrobiaceae</taxon>
        <taxon>Thermalbibacter</taxon>
    </lineage>
</organism>
<feature type="transmembrane region" description="Helical" evidence="1">
    <location>
        <begin position="130"/>
        <end position="151"/>
    </location>
</feature>
<keyword evidence="1" id="KW-0813">Transport</keyword>
<dbReference type="AlphaFoldDB" id="A0AA42BBX9"/>
<accession>A0AA42BBX9</accession>
<keyword evidence="1" id="KW-1133">Transmembrane helix</keyword>
<feature type="transmembrane region" description="Helical" evidence="1">
    <location>
        <begin position="88"/>
        <end position="110"/>
    </location>
</feature>
<proteinExistence type="inferred from homology"/>